<organism evidence="1">
    <name type="scientific">Salmonella enterica subsp. VII serovar 40:z4,z24:[z39]</name>
    <dbReference type="NCBI Taxonomy" id="1967625"/>
    <lineage>
        <taxon>Bacteria</taxon>
        <taxon>Pseudomonadati</taxon>
        <taxon>Pseudomonadota</taxon>
        <taxon>Gammaproteobacteria</taxon>
        <taxon>Enterobacterales</taxon>
        <taxon>Enterobacteriaceae</taxon>
        <taxon>Salmonella</taxon>
    </lineage>
</organism>
<name>A0A731TGZ8_SALEE</name>
<evidence type="ECO:0000313" key="1">
    <source>
        <dbReference type="EMBL" id="HAE4734940.1"/>
    </source>
</evidence>
<dbReference type="AlphaFoldDB" id="A0A731TGZ8"/>
<protein>
    <submittedName>
        <fullName evidence="1">Uncharacterized protein</fullName>
    </submittedName>
</protein>
<sequence length="175" mass="19653">MLCAFPAYASGPDCLHRRSGGCRAFRTRRRRTGKPAAPVSVPLVQPEEGLARHALSADNHTTVSVKRVVFTGNPPGLKGLSEADLQCELATDLNHPQTFAGLEAMAQKITALYRHHGLLAGRAVLFVGRCFYWTDYNLPEWLALERYGFCTWDAMQDPFSRRMELRRFSRLCVDV</sequence>
<feature type="non-terminal residue" evidence="1">
    <location>
        <position position="175"/>
    </location>
</feature>
<proteinExistence type="predicted"/>
<dbReference type="Gene3D" id="3.10.20.310">
    <property type="entry name" value="membrane protein fhac"/>
    <property type="match status" value="1"/>
</dbReference>
<reference evidence="1" key="1">
    <citation type="journal article" date="2018" name="Genome Biol.">
        <title>SKESA: strategic k-mer extension for scrupulous assemblies.</title>
        <authorList>
            <person name="Souvorov A."/>
            <person name="Agarwala R."/>
            <person name="Lipman D.J."/>
        </authorList>
    </citation>
    <scope>NUCLEOTIDE SEQUENCE</scope>
    <source>
        <strain evidence="1">5039-68</strain>
    </source>
</reference>
<gene>
    <name evidence="1" type="ORF">GND13_004392</name>
</gene>
<dbReference type="EMBL" id="DAASAS010000053">
    <property type="protein sequence ID" value="HAE4734940.1"/>
    <property type="molecule type" value="Genomic_DNA"/>
</dbReference>
<accession>A0A731TGZ8</accession>
<comment type="caution">
    <text evidence="1">The sequence shown here is derived from an EMBL/GenBank/DDBJ whole genome shotgun (WGS) entry which is preliminary data.</text>
</comment>
<reference evidence="1" key="2">
    <citation type="submission" date="2018-07" db="EMBL/GenBank/DDBJ databases">
        <authorList>
            <consortium name="NCBI Pathogen Detection Project"/>
        </authorList>
    </citation>
    <scope>NUCLEOTIDE SEQUENCE</scope>
    <source>
        <strain evidence="1">5039-68</strain>
    </source>
</reference>